<proteinExistence type="predicted"/>
<evidence type="ECO:0000256" key="1">
    <source>
        <dbReference type="ARBA" id="ARBA00004613"/>
    </source>
</evidence>
<dbReference type="AlphaFoldDB" id="A0A1H7NF70"/>
<dbReference type="Proteomes" id="UP000183894">
    <property type="component" value="Unassembled WGS sequence"/>
</dbReference>
<protein>
    <recommendedName>
        <fullName evidence="8">Matrixin</fullName>
    </recommendedName>
</protein>
<feature type="compositionally biased region" description="Low complexity" evidence="5">
    <location>
        <begin position="426"/>
        <end position="435"/>
    </location>
</feature>
<name>A0A1H7NF70_HALLR</name>
<evidence type="ECO:0000256" key="5">
    <source>
        <dbReference type="SAM" id="MobiDB-lite"/>
    </source>
</evidence>
<dbReference type="InterPro" id="IPR053180">
    <property type="entry name" value="Ca-binding_acidic-repeat"/>
</dbReference>
<evidence type="ECO:0000256" key="4">
    <source>
        <dbReference type="ARBA" id="ARBA00022837"/>
    </source>
</evidence>
<keyword evidence="4" id="KW-0106">Calcium</keyword>
<dbReference type="OrthoDB" id="291824at2157"/>
<reference evidence="6 7" key="1">
    <citation type="submission" date="2016-10" db="EMBL/GenBank/DDBJ databases">
        <authorList>
            <person name="de Groot N.N."/>
        </authorList>
    </citation>
    <scope>NUCLEOTIDE SEQUENCE [LARGE SCALE GENOMIC DNA]</scope>
    <source>
        <strain evidence="6 7">CDM_5</strain>
    </source>
</reference>
<evidence type="ECO:0000256" key="3">
    <source>
        <dbReference type="ARBA" id="ARBA00022729"/>
    </source>
</evidence>
<dbReference type="RefSeq" id="WP_074793313.1">
    <property type="nucleotide sequence ID" value="NZ_FOAD01000003.1"/>
</dbReference>
<keyword evidence="3" id="KW-0732">Signal</keyword>
<comment type="subcellular location">
    <subcellularLocation>
        <location evidence="1">Secreted</location>
    </subcellularLocation>
</comment>
<feature type="region of interest" description="Disordered" evidence="5">
    <location>
        <begin position="56"/>
        <end position="199"/>
    </location>
</feature>
<dbReference type="SUPFAM" id="SSF55486">
    <property type="entry name" value="Metalloproteases ('zincins'), catalytic domain"/>
    <property type="match status" value="1"/>
</dbReference>
<evidence type="ECO:0008006" key="8">
    <source>
        <dbReference type="Google" id="ProtNLM"/>
    </source>
</evidence>
<evidence type="ECO:0000313" key="6">
    <source>
        <dbReference type="EMBL" id="SEL22226.1"/>
    </source>
</evidence>
<dbReference type="Pfam" id="PF18884">
    <property type="entry name" value="TSP3_bac"/>
    <property type="match status" value="3"/>
</dbReference>
<organism evidence="6 7">
    <name type="scientific">Haloferax larsenii</name>
    <dbReference type="NCBI Taxonomy" id="302484"/>
    <lineage>
        <taxon>Archaea</taxon>
        <taxon>Methanobacteriati</taxon>
        <taxon>Methanobacteriota</taxon>
        <taxon>Stenosarchaea group</taxon>
        <taxon>Halobacteria</taxon>
        <taxon>Halobacteriales</taxon>
        <taxon>Haloferacaceae</taxon>
        <taxon>Haloferax</taxon>
    </lineage>
</organism>
<sequence length="435" mass="47302">MIPIRLIVVISLLGLPVTASAGYSVSSATVADPLGPDVDRLLSVFDSASVLESSPVLDFSPRARPAESPRSADDDTETTGAPANPSWSDTDSDGLDDRLESSLGTNATDSDTDGDGLDDWDEVVRYETDPVVADTDGDHIADGTERRLGLDPTEHDPVPSPAEDGRPSSADSDGDGLADDLERRIGTDPLVKDTDGDSFSDGVEVYASPRILPGANPLRKDLYFEVDAYHTVTVNRTALNRTAAFFAGAPVENPDGTTGFEVHFVVDETNLTTLSAANVHDHETVVADFDRRTHGYQYIFLTESVSIGERRVRASANYGRIAMDGREQSDRLYVHEIGHLLGVHGHDGPGVDTYETSIEEYPSIMSYTYLNSNHTVRMATGDESPKSNDDWEDIRIRFTRWIDTSGLESTQDRRSLASSRSRRRSNSSSSMSPRA</sequence>
<feature type="compositionally biased region" description="Polar residues" evidence="5">
    <location>
        <begin position="78"/>
        <end position="89"/>
    </location>
</feature>
<dbReference type="SUPFAM" id="SSF103647">
    <property type="entry name" value="TSP type-3 repeat"/>
    <property type="match status" value="1"/>
</dbReference>
<dbReference type="PANTHER" id="PTHR37467">
    <property type="entry name" value="EXPORTED CALCIUM-BINDING GLYCOPROTEIN-RELATED"/>
    <property type="match status" value="1"/>
</dbReference>
<feature type="region of interest" description="Disordered" evidence="5">
    <location>
        <begin position="407"/>
        <end position="435"/>
    </location>
</feature>
<dbReference type="PANTHER" id="PTHR37467:SF1">
    <property type="entry name" value="EXPORTED CALCIUM-BINDING GLYCOPROTEIN"/>
    <property type="match status" value="1"/>
</dbReference>
<dbReference type="EMBL" id="FOAD01000003">
    <property type="protein sequence ID" value="SEL22226.1"/>
    <property type="molecule type" value="Genomic_DNA"/>
</dbReference>
<evidence type="ECO:0000313" key="7">
    <source>
        <dbReference type="Proteomes" id="UP000183894"/>
    </source>
</evidence>
<gene>
    <name evidence="6" type="ORF">SAMN04488691_103299</name>
</gene>
<dbReference type="InterPro" id="IPR059100">
    <property type="entry name" value="TSP3_bac"/>
</dbReference>
<accession>A0A1H7NF70</accession>
<feature type="compositionally biased region" description="Acidic residues" evidence="5">
    <location>
        <begin position="110"/>
        <end position="121"/>
    </location>
</feature>
<dbReference type="GO" id="GO:0005509">
    <property type="term" value="F:calcium ion binding"/>
    <property type="evidence" value="ECO:0007669"/>
    <property type="project" value="InterPro"/>
</dbReference>
<feature type="compositionally biased region" description="Basic and acidic residues" evidence="5">
    <location>
        <begin position="64"/>
        <end position="73"/>
    </location>
</feature>
<dbReference type="Gene3D" id="4.10.1080.10">
    <property type="entry name" value="TSP type-3 repeat"/>
    <property type="match status" value="1"/>
</dbReference>
<feature type="compositionally biased region" description="Basic and acidic residues" evidence="5">
    <location>
        <begin position="136"/>
        <end position="157"/>
    </location>
</feature>
<evidence type="ECO:0000256" key="2">
    <source>
        <dbReference type="ARBA" id="ARBA00022525"/>
    </source>
</evidence>
<feature type="compositionally biased region" description="Basic and acidic residues" evidence="5">
    <location>
        <begin position="180"/>
        <end position="195"/>
    </location>
</feature>
<keyword evidence="2" id="KW-0964">Secreted</keyword>
<dbReference type="InterPro" id="IPR028974">
    <property type="entry name" value="TSP_type-3_rpt"/>
</dbReference>